<dbReference type="InterPro" id="IPR001849">
    <property type="entry name" value="PH_domain"/>
</dbReference>
<feature type="region of interest" description="Disordered" evidence="2">
    <location>
        <begin position="1"/>
        <end position="46"/>
    </location>
</feature>
<evidence type="ECO:0000313" key="5">
    <source>
        <dbReference type="Proteomes" id="UP000780801"/>
    </source>
</evidence>
<feature type="compositionally biased region" description="Polar residues" evidence="2">
    <location>
        <begin position="21"/>
        <end position="36"/>
    </location>
</feature>
<sequence>MLERRKSIGKAFQRTFGRKSPSAQSETSSRKSLSIDTRSKQGGGGSISAGLARLGFGASTTSLSNGGSTYNGNSNNNNNNNNNSGGSNYGGYNNKSYSPNEDSDSAPDSPGASPTTYSAGYSEDGRSQSQLRRRHSRQSTSMTNISVFSGKDAHSKGTGPPPGLNPADILLNRLQGYRDVTKNLQSYFTEMMAVEQGVSKALQKTAGTMVVPFKEGHQFMGKGGLQDVCTGLRDTARTTADQHQSAARFLEGTIVKSVRRLKQDIKGRVKALKADSGLYSGRVFKERELTQEKISALAKSIGLFEMTSSHLPDMEKVQMDPYLINLGLQRQLIKQVIEENMFAHALSQAQDQIADFEAHIINEIKQILDTFAQYQLTNNSATAMIFSETWAPTEMALHDLEEDTEWNAFLDKYEHNLQPSDLVDSNPEDLDYPCKESPYAEPVRTARMGRQSSVLKNWKDGYFVLSLAGWLHVFNDLSKDAAPERSIFLPTAILGPHSEHGQKQHVFSLEGKGLGGLLQRDAQILTIRANSREEMLDWWGELSQWTQSSTYTQQGDIDLSTNGHVSASGSRSRSGSMRRYTPAPRGSTDYYGSRSRTPDTSSAYGHRSQSRASNFSAASGGYGKSRAKSSARSVSSNRGKYVDDYSDSQDYTDSQGEFSHDEYSHSQGEYSQDEYSHDEKKSHPRDRYSHPRDGRIDDYDSDDLPSPARKFYYTQN</sequence>
<proteinExistence type="predicted"/>
<dbReference type="PROSITE" id="PS50003">
    <property type="entry name" value="PH_DOMAIN"/>
    <property type="match status" value="1"/>
</dbReference>
<dbReference type="InterPro" id="IPR046868">
    <property type="entry name" value="BAR_4"/>
</dbReference>
<comment type="caution">
    <text evidence="4">The sequence shown here is derived from an EMBL/GenBank/DDBJ whole genome shotgun (WGS) entry which is preliminary data.</text>
</comment>
<dbReference type="Gene3D" id="1.20.1270.60">
    <property type="entry name" value="Arfaptin homology (AH) domain/BAR domain"/>
    <property type="match status" value="1"/>
</dbReference>
<dbReference type="EMBL" id="JAABOA010000370">
    <property type="protein sequence ID" value="KAF9584620.1"/>
    <property type="molecule type" value="Genomic_DNA"/>
</dbReference>
<dbReference type="SUPFAM" id="SSF50729">
    <property type="entry name" value="PH domain-like"/>
    <property type="match status" value="1"/>
</dbReference>
<accession>A0A9P6KHA9</accession>
<dbReference type="SUPFAM" id="SSF103657">
    <property type="entry name" value="BAR/IMD domain-like"/>
    <property type="match status" value="1"/>
</dbReference>
<dbReference type="OrthoDB" id="5598057at2759"/>
<gene>
    <name evidence="4" type="ORF">BGW38_005829</name>
</gene>
<dbReference type="InterPro" id="IPR046869">
    <property type="entry name" value="SLM1/RGC1-like_PH"/>
</dbReference>
<keyword evidence="5" id="KW-1185">Reference proteome</keyword>
<reference evidence="4" key="1">
    <citation type="journal article" date="2020" name="Fungal Divers.">
        <title>Resolving the Mortierellaceae phylogeny through synthesis of multi-gene phylogenetics and phylogenomics.</title>
        <authorList>
            <person name="Vandepol N."/>
            <person name="Liber J."/>
            <person name="Desiro A."/>
            <person name="Na H."/>
            <person name="Kennedy M."/>
            <person name="Barry K."/>
            <person name="Grigoriev I.V."/>
            <person name="Miller A.N."/>
            <person name="O'Donnell K."/>
            <person name="Stajich J.E."/>
            <person name="Bonito G."/>
        </authorList>
    </citation>
    <scope>NUCLEOTIDE SEQUENCE</scope>
    <source>
        <strain evidence="4">KOD1015</strain>
    </source>
</reference>
<dbReference type="Gene3D" id="2.30.29.30">
    <property type="entry name" value="Pleckstrin-homology domain (PH domain)/Phosphotyrosine-binding domain (PTB)"/>
    <property type="match status" value="1"/>
</dbReference>
<feature type="compositionally biased region" description="Polar residues" evidence="2">
    <location>
        <begin position="594"/>
        <end position="603"/>
    </location>
</feature>
<feature type="domain" description="PH" evidence="3">
    <location>
        <begin position="441"/>
        <end position="547"/>
    </location>
</feature>
<dbReference type="PANTHER" id="PTHR31941:SF1">
    <property type="entry name" value="CYTOSKELETAL SIGNALING PROTEIN SLM1"/>
    <property type="match status" value="1"/>
</dbReference>
<dbReference type="InterPro" id="IPR027267">
    <property type="entry name" value="AH/BAR_dom_sf"/>
</dbReference>
<feature type="region of interest" description="Disordered" evidence="2">
    <location>
        <begin position="67"/>
        <end position="167"/>
    </location>
</feature>
<name>A0A9P6KHA9_9FUNG</name>
<organism evidence="4 5">
    <name type="scientific">Lunasporangiospora selenospora</name>
    <dbReference type="NCBI Taxonomy" id="979761"/>
    <lineage>
        <taxon>Eukaryota</taxon>
        <taxon>Fungi</taxon>
        <taxon>Fungi incertae sedis</taxon>
        <taxon>Mucoromycota</taxon>
        <taxon>Mortierellomycotina</taxon>
        <taxon>Mortierellomycetes</taxon>
        <taxon>Mortierellales</taxon>
        <taxon>Mortierellaceae</taxon>
        <taxon>Lunasporangiospora</taxon>
    </lineage>
</organism>
<protein>
    <recommendedName>
        <fullName evidence="3">PH domain-containing protein</fullName>
    </recommendedName>
</protein>
<evidence type="ECO:0000259" key="3">
    <source>
        <dbReference type="PROSITE" id="PS50003"/>
    </source>
</evidence>
<keyword evidence="1" id="KW-0597">Phosphoprotein</keyword>
<evidence type="ECO:0000313" key="4">
    <source>
        <dbReference type="EMBL" id="KAF9584620.1"/>
    </source>
</evidence>
<feature type="region of interest" description="Disordered" evidence="2">
    <location>
        <begin position="554"/>
        <end position="716"/>
    </location>
</feature>
<dbReference type="AlphaFoldDB" id="A0A9P6KHA9"/>
<dbReference type="Proteomes" id="UP000780801">
    <property type="component" value="Unassembled WGS sequence"/>
</dbReference>
<evidence type="ECO:0000256" key="2">
    <source>
        <dbReference type="SAM" id="MobiDB-lite"/>
    </source>
</evidence>
<dbReference type="Pfam" id="PF20399">
    <property type="entry name" value="PH_20"/>
    <property type="match status" value="1"/>
</dbReference>
<dbReference type="Pfam" id="PF20400">
    <property type="entry name" value="BAR_4"/>
    <property type="match status" value="1"/>
</dbReference>
<feature type="compositionally biased region" description="Low complexity" evidence="2">
    <location>
        <begin position="67"/>
        <end position="114"/>
    </location>
</feature>
<feature type="compositionally biased region" description="Basic and acidic residues" evidence="2">
    <location>
        <begin position="674"/>
        <end position="698"/>
    </location>
</feature>
<feature type="compositionally biased region" description="Low complexity" evidence="2">
    <location>
        <begin position="566"/>
        <end position="579"/>
    </location>
</feature>
<evidence type="ECO:0000256" key="1">
    <source>
        <dbReference type="ARBA" id="ARBA00022553"/>
    </source>
</evidence>
<dbReference type="InterPro" id="IPR011993">
    <property type="entry name" value="PH-like_dom_sf"/>
</dbReference>
<dbReference type="PANTHER" id="PTHR31941">
    <property type="entry name" value="CYTOSKELETAL SIGNALING PROTEIN SLM1"/>
    <property type="match status" value="1"/>
</dbReference>